<dbReference type="PANTHER" id="PTHR32134">
    <property type="entry name" value="FNIP REPEAT-CONTAINING PROTEIN"/>
    <property type="match status" value="1"/>
</dbReference>
<organism evidence="1">
    <name type="scientific">viral metagenome</name>
    <dbReference type="NCBI Taxonomy" id="1070528"/>
    <lineage>
        <taxon>unclassified sequences</taxon>
        <taxon>metagenomes</taxon>
        <taxon>organismal metagenomes</taxon>
    </lineage>
</organism>
<dbReference type="EMBL" id="MN739367">
    <property type="protein sequence ID" value="QHT01263.1"/>
    <property type="molecule type" value="Genomic_DNA"/>
</dbReference>
<dbReference type="InterPro" id="IPR008615">
    <property type="entry name" value="FNIP"/>
</dbReference>
<sequence>MDDVIICICHHLDDEHKISFLSTCVGMHKIKNMVFYTKKMHGLFIEYLSYFDQFCNIICYSKFPKFVTHLQIDWTSTMPCYDIPSTVTHLRFGYQFNLDIVDRIPSSVRFLSIGPPFDKSIKHLPTSVTYLTINTLHSEPVSTIPSSITHLTLGPDFNQSIKNRIPPSVTHLTFGRSFNQQIKNYIPNSVTHLIFGDKFDQQLHDCIPRSVTHLQIGAAFNNIVTDCIPLSVTHLTLGGLFNKSIKYLIPSTVTHITFNKYFRGNIKHLPTTVTHLIFREIYGVIIPSSVIHVTYYYRSKKVRFDVNLHEYILSRLSPNTNYVVYNAHDRVIAQNRNLYL</sequence>
<dbReference type="AlphaFoldDB" id="A0A6C0CAA4"/>
<dbReference type="Pfam" id="PF05725">
    <property type="entry name" value="FNIP"/>
    <property type="match status" value="3"/>
</dbReference>
<proteinExistence type="predicted"/>
<dbReference type="Gene3D" id="3.80.10.10">
    <property type="entry name" value="Ribonuclease Inhibitor"/>
    <property type="match status" value="1"/>
</dbReference>
<dbReference type="InterPro" id="IPR032675">
    <property type="entry name" value="LRR_dom_sf"/>
</dbReference>
<accession>A0A6C0CAA4</accession>
<reference evidence="1" key="1">
    <citation type="journal article" date="2020" name="Nature">
        <title>Giant virus diversity and host interactions through global metagenomics.</title>
        <authorList>
            <person name="Schulz F."/>
            <person name="Roux S."/>
            <person name="Paez-Espino D."/>
            <person name="Jungbluth S."/>
            <person name="Walsh D.A."/>
            <person name="Denef V.J."/>
            <person name="McMahon K.D."/>
            <person name="Konstantinidis K.T."/>
            <person name="Eloe-Fadrosh E.A."/>
            <person name="Kyrpides N.C."/>
            <person name="Woyke T."/>
        </authorList>
    </citation>
    <scope>NUCLEOTIDE SEQUENCE</scope>
    <source>
        <strain evidence="1">GVMAG-M-3300020192-26</strain>
    </source>
</reference>
<name>A0A6C0CAA4_9ZZZZ</name>
<dbReference type="InterPro" id="IPR051251">
    <property type="entry name" value="STK_FNIP-Repeat"/>
</dbReference>
<protein>
    <recommendedName>
        <fullName evidence="2">F-box and FNIP repeat-containing protein</fullName>
    </recommendedName>
</protein>
<evidence type="ECO:0008006" key="2">
    <source>
        <dbReference type="Google" id="ProtNLM"/>
    </source>
</evidence>
<dbReference type="PANTHER" id="PTHR32134:SF92">
    <property type="entry name" value="FNIP REPEAT-CONTAINING PROTEIN"/>
    <property type="match status" value="1"/>
</dbReference>
<evidence type="ECO:0000313" key="1">
    <source>
        <dbReference type="EMBL" id="QHT01263.1"/>
    </source>
</evidence>